<dbReference type="STRING" id="109280.ENSHCOP00000006885"/>
<proteinExistence type="inferred from homology"/>
<name>A0A3Q2XQ83_HIPCM</name>
<accession>A0A3Q2XQ83</accession>
<comment type="similarity">
    <text evidence="1">Belongs to the TPD52 family.</text>
</comment>
<dbReference type="PANTHER" id="PTHR19307:SF13">
    <property type="entry name" value="TUMOR PROTEIN D54"/>
    <property type="match status" value="1"/>
</dbReference>
<dbReference type="Ensembl" id="ENSHCOT00000002935.1">
    <property type="protein sequence ID" value="ENSHCOP00000006885.1"/>
    <property type="gene ID" value="ENSHCOG00000008747.1"/>
</dbReference>
<evidence type="ECO:0000256" key="2">
    <source>
        <dbReference type="ARBA" id="ARBA00023054"/>
    </source>
</evidence>
<dbReference type="GeneTree" id="ENSGT00940000155572"/>
<dbReference type="PANTHER" id="PTHR19307">
    <property type="entry name" value="TUMOR PROTEIN D52"/>
    <property type="match status" value="1"/>
</dbReference>
<evidence type="ECO:0000313" key="3">
    <source>
        <dbReference type="Ensembl" id="ENSHCOP00000006885.1"/>
    </source>
</evidence>
<keyword evidence="4" id="KW-1185">Reference proteome</keyword>
<dbReference type="Proteomes" id="UP000264820">
    <property type="component" value="Unplaced"/>
</dbReference>
<dbReference type="GO" id="GO:0005737">
    <property type="term" value="C:cytoplasm"/>
    <property type="evidence" value="ECO:0007669"/>
    <property type="project" value="TreeGrafter"/>
</dbReference>
<dbReference type="InterPro" id="IPR007327">
    <property type="entry name" value="TPD52"/>
</dbReference>
<dbReference type="AlphaFoldDB" id="A0A3Q2XQ83"/>
<dbReference type="Pfam" id="PF04201">
    <property type="entry name" value="TPD52"/>
    <property type="match status" value="2"/>
</dbReference>
<protein>
    <submittedName>
        <fullName evidence="3">Tpd52 like 2a</fullName>
    </submittedName>
</protein>
<organism evidence="3 4">
    <name type="scientific">Hippocampus comes</name>
    <name type="common">Tiger tail seahorse</name>
    <dbReference type="NCBI Taxonomy" id="109280"/>
    <lineage>
        <taxon>Eukaryota</taxon>
        <taxon>Metazoa</taxon>
        <taxon>Chordata</taxon>
        <taxon>Craniata</taxon>
        <taxon>Vertebrata</taxon>
        <taxon>Euteleostomi</taxon>
        <taxon>Actinopterygii</taxon>
        <taxon>Neopterygii</taxon>
        <taxon>Teleostei</taxon>
        <taxon>Neoteleostei</taxon>
        <taxon>Acanthomorphata</taxon>
        <taxon>Syngnathiaria</taxon>
        <taxon>Syngnathiformes</taxon>
        <taxon>Syngnathoidei</taxon>
        <taxon>Syngnathidae</taxon>
        <taxon>Hippocampus</taxon>
    </lineage>
</organism>
<sequence>MVLNRQYIEMFFNYYNPLVERMEEEIQTLRQVLLTKEKSAADIRRQLGMGPLSSIKENLSKGWQEVQTSSPYLTASAVLDDINNSNVCVRTKEGLAHASHVTSSALTNVGVVITRRLAELRYTPMDLFTMVGNSRCQEMSGHSSTFRSFEEMVGSVKVSGLRAVM</sequence>
<evidence type="ECO:0000313" key="4">
    <source>
        <dbReference type="Proteomes" id="UP000264820"/>
    </source>
</evidence>
<reference evidence="3" key="1">
    <citation type="submission" date="2025-08" db="UniProtKB">
        <authorList>
            <consortium name="Ensembl"/>
        </authorList>
    </citation>
    <scope>IDENTIFICATION</scope>
</reference>
<keyword evidence="2" id="KW-0175">Coiled coil</keyword>
<dbReference type="OMA" id="RTLNHSM"/>
<reference evidence="3" key="2">
    <citation type="submission" date="2025-09" db="UniProtKB">
        <authorList>
            <consortium name="Ensembl"/>
        </authorList>
    </citation>
    <scope>IDENTIFICATION</scope>
</reference>
<evidence type="ECO:0000256" key="1">
    <source>
        <dbReference type="ARBA" id="ARBA00005702"/>
    </source>
</evidence>